<reference evidence="1 2" key="1">
    <citation type="submission" date="2019-02" db="EMBL/GenBank/DDBJ databases">
        <authorList>
            <person name="Frampton R.A."/>
            <person name="Wojtus J.K."/>
            <person name="Fineran P.C."/>
            <person name="Hendrickson H.L."/>
        </authorList>
    </citation>
    <scope>NUCLEOTIDE SEQUENCE [LARGE SCALE GENOMIC DNA]</scope>
</reference>
<gene>
    <name evidence="1" type="ORF">PSA21_86</name>
</gene>
<evidence type="ECO:0000313" key="2">
    <source>
        <dbReference type="Proteomes" id="UP000294134"/>
    </source>
</evidence>
<proteinExistence type="predicted"/>
<keyword evidence="2" id="KW-1185">Reference proteome</keyword>
<dbReference type="Proteomes" id="UP000294134">
    <property type="component" value="Segment"/>
</dbReference>
<sequence>MQFIIDSVLTPLITEERKEIILSCVASLESLDYQAALDELHQVVEMKDGMCDNEMLVSRIDDVIWNAHETIFKQHEVTVSAEATQEIRQSIVEVLSSFDKYIIPDQLLLLFDGDFMSEEILAHMCQLFTSVKMDEAWPEIKDVSPNLINTMREEIERQVRYRGLQDADVSPISRIKMINDYIRLFPIETFSMMLDLSRSGIRVGVRGIDELVEQSLNGLDQKEPVHAALEIFGLLLLSNVPVEQIPRKSRDLLQSYTDDNMYFTQMTEAVKPLLALLDRYKEDAHS</sequence>
<evidence type="ECO:0000313" key="1">
    <source>
        <dbReference type="EMBL" id="QBJ02614.1"/>
    </source>
</evidence>
<organism evidence="1 2">
    <name type="scientific">Pseudomonas phage Psa21</name>
    <dbReference type="NCBI Taxonomy" id="2530023"/>
    <lineage>
        <taxon>Viruses</taxon>
        <taxon>Duplodnaviria</taxon>
        <taxon>Heunggongvirae</taxon>
        <taxon>Uroviricota</taxon>
        <taxon>Caudoviricetes</taxon>
        <taxon>Chimalliviridae</taxon>
        <taxon>Tepukevirus</taxon>
        <taxon>Tepukevirus Psa21</taxon>
    </lineage>
</organism>
<protein>
    <submittedName>
        <fullName evidence="1">Putative structural head protein</fullName>
    </submittedName>
</protein>
<dbReference type="EMBL" id="MK552327">
    <property type="protein sequence ID" value="QBJ02614.1"/>
    <property type="molecule type" value="Genomic_DNA"/>
</dbReference>
<accession>A0A481W5F3</accession>
<name>A0A481W5F3_9CAUD</name>